<dbReference type="RefSeq" id="WP_260719291.1">
    <property type="nucleotide sequence ID" value="NZ_CP104377.1"/>
</dbReference>
<gene>
    <name evidence="2" type="ORF">N4T19_01765</name>
</gene>
<sequence length="514" mass="57383">MSRLVIVSNRVADPQDAAPGGLAIALEEALQRHGGLWFGWGGAVTEQSPAQPSIRPWGAVTVATTTLERCDHDSYYSGFCNNVLWPVFHNRLDLAAFNPSFYEGYQRVNRQFAQQLLPLLQPDDVIWVHDYHLMALASELRALGCQQRIGFFLHIPFPPLVALGAVPQHKALMQALMAFDLVGLQSRQDLQHFESYVLAQADGRISHRHHYRAHGQQTRCEVFPIGIDARAFAALTDTPPAQQVQATLEQEYRQRRLVVGIDRLDYSKGLPERIHAFRDLLERHPAHRRSATLVQIGSPTREHLLAYAAIRRQFESLCGAINGDFGELDWMPVRYMHQVLTRAQLAGLCRSAAVGLVTPLRDGMNLVAKEFIAAQDPADPGVLVLSRFAGAAEQLQEALLVNPYDAHSTANSLDQALQMPLAERIERHQKLLARIEAEDVHWWCQRFLQALDQCQPAMPRKPRLSVPAHRLVAAADGELPMTRPTRDGSFPYLRVVSGSAPAPRPDAAAIRMGR</sequence>
<keyword evidence="3" id="KW-1185">Reference proteome</keyword>
<protein>
    <submittedName>
        <fullName evidence="2">Trehalose-6-phosphate synthase</fullName>
    </submittedName>
</protein>
<dbReference type="Proteomes" id="UP001058290">
    <property type="component" value="Chromosome"/>
</dbReference>
<evidence type="ECO:0000256" key="1">
    <source>
        <dbReference type="ARBA" id="ARBA00008799"/>
    </source>
</evidence>
<evidence type="ECO:0000313" key="2">
    <source>
        <dbReference type="EMBL" id="UXC18888.1"/>
    </source>
</evidence>
<comment type="similarity">
    <text evidence="1">Belongs to the glycosyltransferase 20 family.</text>
</comment>
<dbReference type="PANTHER" id="PTHR10788">
    <property type="entry name" value="TREHALOSE-6-PHOSPHATE SYNTHASE"/>
    <property type="match status" value="1"/>
</dbReference>
<dbReference type="EMBL" id="CP104377">
    <property type="protein sequence ID" value="UXC18888.1"/>
    <property type="molecule type" value="Genomic_DNA"/>
</dbReference>
<evidence type="ECO:0000313" key="3">
    <source>
        <dbReference type="Proteomes" id="UP001058290"/>
    </source>
</evidence>
<dbReference type="Gene3D" id="3.40.50.2000">
    <property type="entry name" value="Glycogen Phosphorylase B"/>
    <property type="match status" value="2"/>
</dbReference>
<name>A0ABY5ZZM1_9BURK</name>
<organism evidence="2 3">
    <name type="scientific">Comamonas squillarum</name>
    <dbReference type="NCBI Taxonomy" id="2977320"/>
    <lineage>
        <taxon>Bacteria</taxon>
        <taxon>Pseudomonadati</taxon>
        <taxon>Pseudomonadota</taxon>
        <taxon>Betaproteobacteria</taxon>
        <taxon>Burkholderiales</taxon>
        <taxon>Comamonadaceae</taxon>
        <taxon>Comamonas</taxon>
    </lineage>
</organism>
<dbReference type="SUPFAM" id="SSF53756">
    <property type="entry name" value="UDP-Glycosyltransferase/glycogen phosphorylase"/>
    <property type="match status" value="1"/>
</dbReference>
<dbReference type="Pfam" id="PF00982">
    <property type="entry name" value="Glyco_transf_20"/>
    <property type="match status" value="1"/>
</dbReference>
<dbReference type="CDD" id="cd03788">
    <property type="entry name" value="GT20_TPS"/>
    <property type="match status" value="1"/>
</dbReference>
<reference evidence="2" key="1">
    <citation type="submission" date="2022-09" db="EMBL/GenBank/DDBJ databases">
        <title>Bacterial diversity in gut of crayfish and pufferfish.</title>
        <authorList>
            <person name="Huang Y."/>
        </authorList>
    </citation>
    <scope>NUCLEOTIDE SEQUENCE</scope>
    <source>
        <strain evidence="2">PR12</strain>
    </source>
</reference>
<proteinExistence type="inferred from homology"/>
<dbReference type="PANTHER" id="PTHR10788:SF106">
    <property type="entry name" value="BCDNA.GH08860"/>
    <property type="match status" value="1"/>
</dbReference>
<dbReference type="InterPro" id="IPR001830">
    <property type="entry name" value="Glyco_trans_20"/>
</dbReference>
<accession>A0ABY5ZZM1</accession>